<protein>
    <submittedName>
        <fullName evidence="1">Fimbria/pilus periplasmic chaperone</fullName>
    </submittedName>
</protein>
<reference evidence="1 2" key="1">
    <citation type="submission" date="2021-08" db="EMBL/GenBank/DDBJ databases">
        <title>Culture and genomic analysis of Symbiopectobacterium purcellii sp. nov. gen. nov., isolated from the leafhopper Empoasca decipiens.</title>
        <authorList>
            <person name="Nadal-Jimenez P."/>
            <person name="Siozios S."/>
            <person name="Halliday N."/>
            <person name="Camara M."/>
            <person name="Hurst G.D.D."/>
        </authorList>
    </citation>
    <scope>NUCLEOTIDE SEQUENCE [LARGE SCALE GENOMIC DNA]</scope>
    <source>
        <strain evidence="1 2">SyEd1</strain>
    </source>
</reference>
<organism evidence="1 2">
    <name type="scientific">Symbiopectobacterium purcellii</name>
    <dbReference type="NCBI Taxonomy" id="2871826"/>
    <lineage>
        <taxon>Bacteria</taxon>
        <taxon>Pseudomonadati</taxon>
        <taxon>Pseudomonadota</taxon>
        <taxon>Gammaproteobacteria</taxon>
        <taxon>Enterobacterales</taxon>
        <taxon>Enterobacteriaceae</taxon>
    </lineage>
</organism>
<dbReference type="InterPro" id="IPR013783">
    <property type="entry name" value="Ig-like_fold"/>
</dbReference>
<gene>
    <name evidence="1" type="ORF">K6K13_18940</name>
</gene>
<evidence type="ECO:0000313" key="1">
    <source>
        <dbReference type="EMBL" id="QZN95263.1"/>
    </source>
</evidence>
<evidence type="ECO:0000313" key="2">
    <source>
        <dbReference type="Proteomes" id="UP000825886"/>
    </source>
</evidence>
<dbReference type="EMBL" id="CP081864">
    <property type="protein sequence ID" value="QZN95263.1"/>
    <property type="molecule type" value="Genomic_DNA"/>
</dbReference>
<sequence length="232" mass="26365">MCKQPGVTLIRSLCVLAALAFFYSPYAAYAIYIGNLTFSLPQDDTFTAKRVLNNNESARIYTVSVIGIDKPGEKEMRTRPADGEVLYSPKTLTLQKGEGDYFKFFYNGPHDDKERYYRISFREIPAKALNAKRDSGSSITLEPIVVIDAIFVVRPKKINFKWAFDKADGILKNEGNTFFKAIVKPDCEATEDEGRTFYLRPGDVLRDAYLKQNGSKFIIYNDKFITISDDCH</sequence>
<accession>A0ABX9AJB8</accession>
<name>A0ABX9AJB8_9ENTR</name>
<proteinExistence type="predicted"/>
<dbReference type="RefSeq" id="WP_222158369.1">
    <property type="nucleotide sequence ID" value="NZ_CP081864.1"/>
</dbReference>
<dbReference type="SUPFAM" id="SSF49354">
    <property type="entry name" value="PapD-like"/>
    <property type="match status" value="1"/>
</dbReference>
<keyword evidence="2" id="KW-1185">Reference proteome</keyword>
<dbReference type="InterPro" id="IPR008962">
    <property type="entry name" value="PapD-like_sf"/>
</dbReference>
<dbReference type="Gene3D" id="2.60.40.10">
    <property type="entry name" value="Immunoglobulins"/>
    <property type="match status" value="1"/>
</dbReference>
<dbReference type="Proteomes" id="UP000825886">
    <property type="component" value="Chromosome"/>
</dbReference>